<organism evidence="9 10">
    <name type="scientific">Paenibacillus larvae subsp. larvae DSM 25430</name>
    <dbReference type="NCBI Taxonomy" id="697284"/>
    <lineage>
        <taxon>Bacteria</taxon>
        <taxon>Bacillati</taxon>
        <taxon>Bacillota</taxon>
        <taxon>Bacilli</taxon>
        <taxon>Bacillales</taxon>
        <taxon>Paenibacillaceae</taxon>
        <taxon>Paenibacillus</taxon>
    </lineage>
</organism>
<dbReference type="GO" id="GO:0005886">
    <property type="term" value="C:plasma membrane"/>
    <property type="evidence" value="ECO:0007669"/>
    <property type="project" value="UniProtKB-SubCell"/>
</dbReference>
<keyword evidence="7" id="KW-0645">Protease</keyword>
<dbReference type="PANTHER" id="PTHR43390:SF1">
    <property type="entry name" value="CHLOROPLAST PROCESSING PEPTIDASE"/>
    <property type="match status" value="1"/>
</dbReference>
<accession>V9W8F7</accession>
<dbReference type="PANTHER" id="PTHR43390">
    <property type="entry name" value="SIGNAL PEPTIDASE I"/>
    <property type="match status" value="1"/>
</dbReference>
<name>V9W8F7_9BACL</name>
<comment type="similarity">
    <text evidence="3 7">Belongs to the peptidase S26 family.</text>
</comment>
<protein>
    <recommendedName>
        <fullName evidence="4 7">Signal peptidase I</fullName>
        <ecNumber evidence="4 7">3.4.21.89</ecNumber>
    </recommendedName>
</protein>
<keyword evidence="7" id="KW-0812">Transmembrane</keyword>
<comment type="catalytic activity">
    <reaction evidence="1 7">
        <text>Cleavage of hydrophobic, N-terminal signal or leader sequences from secreted and periplasmic proteins.</text>
        <dbReference type="EC" id="3.4.21.89"/>
    </reaction>
</comment>
<dbReference type="PATRIC" id="fig|697284.3.peg.3397"/>
<dbReference type="PRINTS" id="PR00727">
    <property type="entry name" value="LEADERPTASE"/>
</dbReference>
<dbReference type="Gene3D" id="2.10.109.10">
    <property type="entry name" value="Umud Fragment, subunit A"/>
    <property type="match status" value="1"/>
</dbReference>
<keyword evidence="5 7" id="KW-0378">Hydrolase</keyword>
<evidence type="ECO:0000256" key="7">
    <source>
        <dbReference type="RuleBase" id="RU362042"/>
    </source>
</evidence>
<keyword evidence="7" id="KW-0472">Membrane</keyword>
<gene>
    <name evidence="9" type="ORF">ERIC2_c35880</name>
</gene>
<dbReference type="Pfam" id="PF10502">
    <property type="entry name" value="Peptidase_S26"/>
    <property type="match status" value="1"/>
</dbReference>
<keyword evidence="7" id="KW-1133">Transmembrane helix</keyword>
<evidence type="ECO:0000256" key="1">
    <source>
        <dbReference type="ARBA" id="ARBA00000677"/>
    </source>
</evidence>
<dbReference type="InterPro" id="IPR019757">
    <property type="entry name" value="Pept_S26A_signal_pept_1_Lys-AS"/>
</dbReference>
<dbReference type="EMBL" id="CP003355">
    <property type="protein sequence ID" value="AHD07306.1"/>
    <property type="molecule type" value="Genomic_DNA"/>
</dbReference>
<comment type="subcellular location">
    <subcellularLocation>
        <location evidence="2">Cell membrane</location>
        <topology evidence="2">Single-pass type II membrane protein</topology>
    </subcellularLocation>
    <subcellularLocation>
        <location evidence="7">Membrane</location>
        <topology evidence="7">Single-pass type II membrane protein</topology>
    </subcellularLocation>
</comment>
<evidence type="ECO:0000313" key="9">
    <source>
        <dbReference type="EMBL" id="AHD07306.1"/>
    </source>
</evidence>
<dbReference type="InterPro" id="IPR019533">
    <property type="entry name" value="Peptidase_S26"/>
</dbReference>
<proteinExistence type="inferred from homology"/>
<sequence length="200" mass="22999">MYFTFHLVLRLVLPGYAIFRKKLVIRRGSMLTKMAKDWLPSVVIAVVISLLVNVYVAQAVKVPTGSMMPTIQVNDRLVVEKMVALTHFDYGDIVVFHPPIEEMDERFVKRLIGLGGDTIEVKDGKLLRNGEVIEEPYIKEQMKYSFGPVQVPEGHYLFLGDNRNESYDSHMWPTPFVPEKNIIGKVLFRYYPFSDFGKVI</sequence>
<feature type="active site" evidence="6">
    <location>
        <position position="66"/>
    </location>
</feature>
<evidence type="ECO:0000256" key="3">
    <source>
        <dbReference type="ARBA" id="ARBA00009370"/>
    </source>
</evidence>
<evidence type="ECO:0000256" key="5">
    <source>
        <dbReference type="ARBA" id="ARBA00022801"/>
    </source>
</evidence>
<feature type="domain" description="Peptidase S26" evidence="8">
    <location>
        <begin position="36"/>
        <end position="191"/>
    </location>
</feature>
<dbReference type="InterPro" id="IPR000223">
    <property type="entry name" value="Pept_S26A_signal_pept_1"/>
</dbReference>
<dbReference type="GO" id="GO:0006465">
    <property type="term" value="P:signal peptide processing"/>
    <property type="evidence" value="ECO:0007669"/>
    <property type="project" value="InterPro"/>
</dbReference>
<keyword evidence="10" id="KW-1185">Reference proteome</keyword>
<evidence type="ECO:0000256" key="2">
    <source>
        <dbReference type="ARBA" id="ARBA00004401"/>
    </source>
</evidence>
<feature type="active site" evidence="6">
    <location>
        <position position="109"/>
    </location>
</feature>
<feature type="transmembrane region" description="Helical" evidence="7">
    <location>
        <begin position="41"/>
        <end position="60"/>
    </location>
</feature>
<evidence type="ECO:0000256" key="6">
    <source>
        <dbReference type="PIRSR" id="PIRSR600223-1"/>
    </source>
</evidence>
<dbReference type="EC" id="3.4.21.89" evidence="4 7"/>
<dbReference type="eggNOG" id="COG0681">
    <property type="taxonomic scope" value="Bacteria"/>
</dbReference>
<dbReference type="GO" id="GO:0004252">
    <property type="term" value="F:serine-type endopeptidase activity"/>
    <property type="evidence" value="ECO:0007669"/>
    <property type="project" value="InterPro"/>
</dbReference>
<dbReference type="SUPFAM" id="SSF51306">
    <property type="entry name" value="LexA/Signal peptidase"/>
    <property type="match status" value="1"/>
</dbReference>
<evidence type="ECO:0000256" key="4">
    <source>
        <dbReference type="ARBA" id="ARBA00013208"/>
    </source>
</evidence>
<dbReference type="Proteomes" id="UP000029431">
    <property type="component" value="Chromosome"/>
</dbReference>
<dbReference type="PROSITE" id="PS00760">
    <property type="entry name" value="SPASE_I_2"/>
    <property type="match status" value="1"/>
</dbReference>
<evidence type="ECO:0000313" key="10">
    <source>
        <dbReference type="Proteomes" id="UP000029431"/>
    </source>
</evidence>
<dbReference type="CDD" id="cd06530">
    <property type="entry name" value="S26_SPase_I"/>
    <property type="match status" value="1"/>
</dbReference>
<dbReference type="InterPro" id="IPR036286">
    <property type="entry name" value="LexA/Signal_pep-like_sf"/>
</dbReference>
<reference evidence="9 10" key="1">
    <citation type="journal article" date="2014" name="PLoS ONE">
        <title>How to Kill the Honey Bee Larva: Genomic Potential and Virulence Mechanisms of Paenibacillus larvae.</title>
        <authorList>
            <person name="Djukic M."/>
            <person name="Brzuszkiewicz E."/>
            <person name="Funfhaus A."/>
            <person name="Voss J."/>
            <person name="Gollnow K."/>
            <person name="Poppinga L."/>
            <person name="Liesegang H."/>
            <person name="Garcia-Gonzalez E."/>
            <person name="Genersch E."/>
            <person name="Daniel R."/>
        </authorList>
    </citation>
    <scope>NUCLEOTIDE SEQUENCE [LARGE SCALE GENOMIC DNA]</scope>
    <source>
        <strain evidence="9 10">DSM 25430</strain>
    </source>
</reference>
<dbReference type="AlphaFoldDB" id="V9W8F7"/>
<dbReference type="PROSITE" id="PS00761">
    <property type="entry name" value="SPASE_I_3"/>
    <property type="match status" value="1"/>
</dbReference>
<dbReference type="NCBIfam" id="TIGR02227">
    <property type="entry name" value="sigpep_I_bact"/>
    <property type="match status" value="1"/>
</dbReference>
<dbReference type="KEGG" id="plv:ERIC2_c35880"/>
<dbReference type="GO" id="GO:0009003">
    <property type="term" value="F:signal peptidase activity"/>
    <property type="evidence" value="ECO:0007669"/>
    <property type="project" value="UniProtKB-EC"/>
</dbReference>
<dbReference type="InterPro" id="IPR019758">
    <property type="entry name" value="Pept_S26A_signal_pept_1_CS"/>
</dbReference>
<dbReference type="HOGENOM" id="CLU_028723_5_1_9"/>
<evidence type="ECO:0000259" key="8">
    <source>
        <dbReference type="Pfam" id="PF10502"/>
    </source>
</evidence>